<keyword evidence="3" id="KW-0964">Secreted</keyword>
<protein>
    <recommendedName>
        <fullName evidence="11">Sphingomyelin phosphodiesterase</fullName>
        <ecNumber evidence="11">3.1.4.12</ecNumber>
    </recommendedName>
</protein>
<dbReference type="PANTHER" id="PTHR10340:SF29">
    <property type="entry name" value="SPHINGOMYELIN PHOSPHODIESTERASE"/>
    <property type="match status" value="1"/>
</dbReference>
<feature type="binding site" evidence="12">
    <location>
        <position position="293"/>
    </location>
    <ligand>
        <name>Zn(2+)</name>
        <dbReference type="ChEBI" id="CHEBI:29105"/>
        <label>2</label>
    </ligand>
</feature>
<dbReference type="KEGG" id="mde:101897683"/>
<evidence type="ECO:0000256" key="13">
    <source>
        <dbReference type="PIRSR" id="PIRSR000948-2"/>
    </source>
</evidence>
<evidence type="ECO:0000256" key="3">
    <source>
        <dbReference type="ARBA" id="ARBA00022525"/>
    </source>
</evidence>
<dbReference type="VEuPathDB" id="VectorBase:MDOA002165"/>
<dbReference type="Gene3D" id="3.60.21.10">
    <property type="match status" value="2"/>
</dbReference>
<dbReference type="InterPro" id="IPR029052">
    <property type="entry name" value="Metallo-depent_PP-like"/>
</dbReference>
<evidence type="ECO:0000256" key="10">
    <source>
        <dbReference type="ARBA" id="ARBA00047268"/>
    </source>
</evidence>
<dbReference type="GeneID" id="101897683"/>
<dbReference type="InterPro" id="IPR004843">
    <property type="entry name" value="Calcineurin-like_PHP"/>
</dbReference>
<dbReference type="OrthoDB" id="282973at2759"/>
<sequence length="697" mass="78511">MRILLLISTLLATALAFNLPGIPTEFTANDAVLSAISDDIARKFENEYMKYLKTGVESAVLKQISTQLSQSHSKKDIFVKEVHELGAVDQFFVCVTCRATLNVIARSFRDPEGELTGPNNKPIMKKIVLDICDRLKIQTEEVCEALFESHWDIAEYIITNTVIDSREMCGLFMQLSFCDTGKHPDYEWSLAVDQSVPEATEPKSDIPSKSEKDLKILHLTDIHHDPWYKAGALAECDEPLCCQRHSEVAEGTSKAAGYWGDYRECDLPWQTLENAFDHIKTTHKLDYIYQTGDVVDHMVWGTSDEKNEDVYKNVIEKMYEVFPDVPVYPTIGNHESHPLNMFSPDYVPEYVNTRKLYEVLYNIWSKYLPEDTKSTILKGGYYTTLVKPGFRIIALNNNDCYTDNWWIFHNGTDMKSQLQWLHEVLLTAEKANEYVHILAHIPSGDGTCWKVWSREYNRIIARFRNTISGIFNGHTHKDEMNVHYSNGHAVGISWNGGALTTWTDKNPNYRVYQVEPSSYQVVDHETWIFNLTEANNAGKDASPNWFKEYTFSEEFTSNLSPASIDSFLDKMAENPDLVRKFWRYKMTSADPRLAEGCGKSCLLSTLCRIATSVNDQKTRCEELKAKLSVAIDNENNSSSEGTTAGTTASTAPTPTGSTTESNPSTKPPGGGGDGAMSITAISLTSLLAALFAIKCLF</sequence>
<feature type="disulfide bond" evidence="13">
    <location>
        <begin position="242"/>
        <end position="265"/>
    </location>
</feature>
<evidence type="ECO:0000313" key="19">
    <source>
        <dbReference type="RefSeq" id="XP_005183829.1"/>
    </source>
</evidence>
<feature type="disulfide bond" evidence="13">
    <location>
        <begin position="400"/>
        <end position="448"/>
    </location>
</feature>
<dbReference type="GO" id="GO:0005764">
    <property type="term" value="C:lysosome"/>
    <property type="evidence" value="ECO:0007669"/>
    <property type="project" value="TreeGrafter"/>
</dbReference>
<evidence type="ECO:0000256" key="14">
    <source>
        <dbReference type="SAM" id="MobiDB-lite"/>
    </source>
</evidence>
<evidence type="ECO:0000256" key="1">
    <source>
        <dbReference type="ARBA" id="ARBA00004613"/>
    </source>
</evidence>
<dbReference type="Proteomes" id="UP001652621">
    <property type="component" value="Unplaced"/>
</dbReference>
<dbReference type="GO" id="GO:0016020">
    <property type="term" value="C:membrane"/>
    <property type="evidence" value="ECO:0007669"/>
    <property type="project" value="GOC"/>
</dbReference>
<dbReference type="SUPFAM" id="SSF56300">
    <property type="entry name" value="Metallo-dependent phosphatases"/>
    <property type="match status" value="1"/>
</dbReference>
<dbReference type="VEuPathDB" id="VectorBase:MDOMA2_012497"/>
<dbReference type="eggNOG" id="KOG3770">
    <property type="taxonomic scope" value="Eukaryota"/>
</dbReference>
<dbReference type="Pfam" id="PF19272">
    <property type="entry name" value="ASMase_C"/>
    <property type="match status" value="1"/>
</dbReference>
<feature type="disulfide bond" evidence="13">
    <location>
        <begin position="94"/>
        <end position="178"/>
    </location>
</feature>
<dbReference type="PIRSF" id="PIRSF000948">
    <property type="entry name" value="Sphingomy_PDE"/>
    <property type="match status" value="1"/>
</dbReference>
<proteinExistence type="inferred from homology"/>
<dbReference type="Pfam" id="PF00149">
    <property type="entry name" value="Metallophos"/>
    <property type="match status" value="1"/>
</dbReference>
<dbReference type="AlphaFoldDB" id="A0A1I8M7X5"/>
<evidence type="ECO:0000256" key="15">
    <source>
        <dbReference type="SAM" id="SignalP"/>
    </source>
</evidence>
<evidence type="ECO:0000313" key="17">
    <source>
        <dbReference type="EnsemblMetazoa" id="MDOA002165-PA"/>
    </source>
</evidence>
<dbReference type="InterPro" id="IPR045473">
    <property type="entry name" value="ASM_C"/>
</dbReference>
<dbReference type="GO" id="GO:0006685">
    <property type="term" value="P:sphingomyelin catabolic process"/>
    <property type="evidence" value="ECO:0007669"/>
    <property type="project" value="UniProtKB-UniRule"/>
</dbReference>
<dbReference type="RefSeq" id="XP_005183829.1">
    <property type="nucleotide sequence ID" value="XM_005183772.3"/>
</dbReference>
<feature type="chain" id="PRO_5044559982" description="Sphingomyelin phosphodiesterase" evidence="15">
    <location>
        <begin position="17"/>
        <end position="697"/>
    </location>
</feature>
<keyword evidence="5 15" id="KW-0732">Signal</keyword>
<keyword evidence="6 11" id="KW-0378">Hydrolase</keyword>
<evidence type="ECO:0000256" key="4">
    <source>
        <dbReference type="ARBA" id="ARBA00022723"/>
    </source>
</evidence>
<keyword evidence="4 12" id="KW-0479">Metal-binding</keyword>
<dbReference type="GO" id="GO:0005615">
    <property type="term" value="C:extracellular space"/>
    <property type="evidence" value="ECO:0007669"/>
    <property type="project" value="TreeGrafter"/>
</dbReference>
<evidence type="ECO:0000313" key="18">
    <source>
        <dbReference type="Proteomes" id="UP001652621"/>
    </source>
</evidence>
<feature type="disulfide bond" evidence="13">
    <location>
        <begin position="132"/>
        <end position="143"/>
    </location>
</feature>
<keyword evidence="18" id="KW-1185">Reference proteome</keyword>
<reference evidence="17" key="1">
    <citation type="submission" date="2020-05" db="UniProtKB">
        <authorList>
            <consortium name="EnsemblMetazoa"/>
        </authorList>
    </citation>
    <scope>IDENTIFICATION</scope>
    <source>
        <strain evidence="17">Aabys</strain>
    </source>
</reference>
<feature type="binding site" evidence="12">
    <location>
        <position position="223"/>
    </location>
    <ligand>
        <name>Zn(2+)</name>
        <dbReference type="ChEBI" id="CHEBI:29105"/>
        <label>1</label>
    </ligand>
</feature>
<dbReference type="InterPro" id="IPR011160">
    <property type="entry name" value="Sphingomy_PDE"/>
</dbReference>
<comment type="cofactor">
    <cofactor evidence="12">
        <name>Zn(2+)</name>
        <dbReference type="ChEBI" id="CHEBI:29105"/>
    </cofactor>
    <text evidence="12">Binds 2 Zn(2+) ions per subunit.</text>
</comment>
<dbReference type="GO" id="GO:0061750">
    <property type="term" value="F:acid sphingomyelin phosphodiesterase activity"/>
    <property type="evidence" value="ECO:0007669"/>
    <property type="project" value="TreeGrafter"/>
</dbReference>
<feature type="compositionally biased region" description="Low complexity" evidence="14">
    <location>
        <begin position="637"/>
        <end position="661"/>
    </location>
</feature>
<dbReference type="PANTHER" id="PTHR10340">
    <property type="entry name" value="SPHINGOMYELIN PHOSPHODIESTERASE"/>
    <property type="match status" value="1"/>
</dbReference>
<feature type="domain" description="Saposin B-type" evidence="16">
    <location>
        <begin position="90"/>
        <end position="182"/>
    </location>
</feature>
<gene>
    <name evidence="17" type="primary">101897683</name>
    <name evidence="19" type="synonym">LOC101897683</name>
</gene>
<reference evidence="19" key="2">
    <citation type="submission" date="2025-04" db="UniProtKB">
        <authorList>
            <consortium name="RefSeq"/>
        </authorList>
    </citation>
    <scope>IDENTIFICATION</scope>
    <source>
        <strain evidence="19">Aabys</strain>
    </source>
</reference>
<keyword evidence="11" id="KW-0326">Glycosidase</keyword>
<evidence type="ECO:0000256" key="11">
    <source>
        <dbReference type="PIRNR" id="PIRNR000948"/>
    </source>
</evidence>
<feature type="signal peptide" evidence="15">
    <location>
        <begin position="1"/>
        <end position="16"/>
    </location>
</feature>
<feature type="binding site" evidence="12">
    <location>
        <position position="293"/>
    </location>
    <ligand>
        <name>Zn(2+)</name>
        <dbReference type="ChEBI" id="CHEBI:29105"/>
        <label>1</label>
    </ligand>
</feature>
<dbReference type="EnsemblMetazoa" id="MDOA002165-RA">
    <property type="protein sequence ID" value="MDOA002165-PA"/>
    <property type="gene ID" value="MDOA002165"/>
</dbReference>
<evidence type="ECO:0000256" key="8">
    <source>
        <dbReference type="ARBA" id="ARBA00023157"/>
    </source>
</evidence>
<comment type="similarity">
    <text evidence="2 11">Belongs to the acid sphingomyelinase family.</text>
</comment>
<dbReference type="GO" id="GO:0046513">
    <property type="term" value="P:ceramide biosynthetic process"/>
    <property type="evidence" value="ECO:0007669"/>
    <property type="project" value="UniProtKB-ARBA"/>
</dbReference>
<evidence type="ECO:0000256" key="6">
    <source>
        <dbReference type="ARBA" id="ARBA00022801"/>
    </source>
</evidence>
<feature type="binding site" evidence="12">
    <location>
        <position position="474"/>
    </location>
    <ligand>
        <name>Zn(2+)</name>
        <dbReference type="ChEBI" id="CHEBI:29105"/>
        <label>2</label>
    </ligand>
</feature>
<dbReference type="GO" id="GO:0046872">
    <property type="term" value="F:metal ion binding"/>
    <property type="evidence" value="ECO:0007669"/>
    <property type="project" value="UniProtKB-KW"/>
</dbReference>
<feature type="disulfide bond" evidence="13">
    <location>
        <begin position="607"/>
        <end position="620"/>
    </location>
</feature>
<evidence type="ECO:0000256" key="12">
    <source>
        <dbReference type="PIRSR" id="PIRSR000948-1"/>
    </source>
</evidence>
<dbReference type="EC" id="3.1.4.12" evidence="11"/>
<dbReference type="PROSITE" id="PS50015">
    <property type="entry name" value="SAP_B"/>
    <property type="match status" value="1"/>
</dbReference>
<evidence type="ECO:0000259" key="16">
    <source>
        <dbReference type="PROSITE" id="PS50015"/>
    </source>
</evidence>
<keyword evidence="8 13" id="KW-1015">Disulfide bond</keyword>
<organism evidence="17">
    <name type="scientific">Musca domestica</name>
    <name type="common">House fly</name>
    <dbReference type="NCBI Taxonomy" id="7370"/>
    <lineage>
        <taxon>Eukaryota</taxon>
        <taxon>Metazoa</taxon>
        <taxon>Ecdysozoa</taxon>
        <taxon>Arthropoda</taxon>
        <taxon>Hexapoda</taxon>
        <taxon>Insecta</taxon>
        <taxon>Pterygota</taxon>
        <taxon>Neoptera</taxon>
        <taxon>Endopterygota</taxon>
        <taxon>Diptera</taxon>
        <taxon>Brachycera</taxon>
        <taxon>Muscomorpha</taxon>
        <taxon>Muscoidea</taxon>
        <taxon>Muscidae</taxon>
        <taxon>Musca</taxon>
    </lineage>
</organism>
<evidence type="ECO:0000256" key="2">
    <source>
        <dbReference type="ARBA" id="ARBA00008234"/>
    </source>
</evidence>
<dbReference type="InterPro" id="IPR008139">
    <property type="entry name" value="SaposinB_dom"/>
</dbReference>
<comment type="function">
    <text evidence="11">Converts sphingomyelin to ceramide.</text>
</comment>
<comment type="catalytic activity">
    <reaction evidence="10">
        <text>a sphingomyelin + H2O = phosphocholine + an N-acylsphing-4-enine + H(+)</text>
        <dbReference type="Rhea" id="RHEA:19253"/>
        <dbReference type="ChEBI" id="CHEBI:15377"/>
        <dbReference type="ChEBI" id="CHEBI:15378"/>
        <dbReference type="ChEBI" id="CHEBI:17636"/>
        <dbReference type="ChEBI" id="CHEBI:52639"/>
        <dbReference type="ChEBI" id="CHEBI:295975"/>
        <dbReference type="EC" id="3.1.4.12"/>
    </reaction>
    <physiologicalReaction direction="left-to-right" evidence="10">
        <dbReference type="Rhea" id="RHEA:19254"/>
    </physiologicalReaction>
</comment>
<feature type="disulfide bond" evidence="13">
    <location>
        <begin position="97"/>
        <end position="169"/>
    </location>
</feature>
<evidence type="ECO:0000256" key="9">
    <source>
        <dbReference type="ARBA" id="ARBA00023180"/>
    </source>
</evidence>
<dbReference type="STRING" id="7370.A0A1I8M7X5"/>
<feature type="disulfide bond" evidence="13">
    <location>
        <begin position="236"/>
        <end position="241"/>
    </location>
</feature>
<dbReference type="InterPro" id="IPR041805">
    <property type="entry name" value="ASMase/PPN1_MPP"/>
</dbReference>
<keyword evidence="7 12" id="KW-0862">Zinc</keyword>
<accession>A0A1I8M7X5</accession>
<feature type="region of interest" description="Disordered" evidence="14">
    <location>
        <begin position="634"/>
        <end position="673"/>
    </location>
</feature>
<feature type="binding site" evidence="12">
    <location>
        <position position="333"/>
    </location>
    <ligand>
        <name>Zn(2+)</name>
        <dbReference type="ChEBI" id="CHEBI:29105"/>
        <label>2</label>
    </ligand>
</feature>
<feature type="binding site" evidence="12">
    <location>
        <position position="476"/>
    </location>
    <ligand>
        <name>Zn(2+)</name>
        <dbReference type="ChEBI" id="CHEBI:29105"/>
        <label>1</label>
    </ligand>
</feature>
<evidence type="ECO:0000256" key="7">
    <source>
        <dbReference type="ARBA" id="ARBA00022833"/>
    </source>
</evidence>
<comment type="subcellular location">
    <subcellularLocation>
        <location evidence="1">Secreted</location>
    </subcellularLocation>
</comment>
<dbReference type="CDD" id="cd00842">
    <property type="entry name" value="MPP_ASMase"/>
    <property type="match status" value="1"/>
</dbReference>
<dbReference type="GO" id="GO:0016798">
    <property type="term" value="F:hydrolase activity, acting on glycosyl bonds"/>
    <property type="evidence" value="ECO:0007669"/>
    <property type="project" value="UniProtKB-KW"/>
</dbReference>
<feature type="binding site" evidence="12">
    <location>
        <position position="221"/>
    </location>
    <ligand>
        <name>Zn(2+)</name>
        <dbReference type="ChEBI" id="CHEBI:29105"/>
        <label>1</label>
    </ligand>
</feature>
<name>A0A1I8M7X5_MUSDO</name>
<feature type="disulfide bond" evidence="13">
    <location>
        <begin position="597"/>
        <end position="601"/>
    </location>
</feature>
<feature type="binding site" evidence="12">
    <location>
        <position position="440"/>
    </location>
    <ligand>
        <name>Zn(2+)</name>
        <dbReference type="ChEBI" id="CHEBI:29105"/>
        <label>2</label>
    </ligand>
</feature>
<evidence type="ECO:0000256" key="5">
    <source>
        <dbReference type="ARBA" id="ARBA00022729"/>
    </source>
</evidence>
<keyword evidence="9" id="KW-0325">Glycoprotein</keyword>